<dbReference type="InterPro" id="IPR051918">
    <property type="entry name" value="STPP_CPPED1"/>
</dbReference>
<feature type="domain" description="Calcineurin-like phosphoesterase" evidence="1">
    <location>
        <begin position="41"/>
        <end position="217"/>
    </location>
</feature>
<dbReference type="PANTHER" id="PTHR43143:SF1">
    <property type="entry name" value="SERINE_THREONINE-PROTEIN PHOSPHATASE CPPED1"/>
    <property type="match status" value="1"/>
</dbReference>
<accession>A0A7C6AG04</accession>
<comment type="caution">
    <text evidence="2">The sequence shown here is derived from an EMBL/GenBank/DDBJ whole genome shotgun (WGS) entry which is preliminary data.</text>
</comment>
<dbReference type="SUPFAM" id="SSF49299">
    <property type="entry name" value="PKD domain"/>
    <property type="match status" value="1"/>
</dbReference>
<dbReference type="InterPro" id="IPR035986">
    <property type="entry name" value="PKD_dom_sf"/>
</dbReference>
<reference evidence="2" key="1">
    <citation type="journal article" date="2020" name="mSystems">
        <title>Genome- and Community-Level Interaction Insights into Carbon Utilization and Element Cycling Functions of Hydrothermarchaeota in Hydrothermal Sediment.</title>
        <authorList>
            <person name="Zhou Z."/>
            <person name="Liu Y."/>
            <person name="Xu W."/>
            <person name="Pan J."/>
            <person name="Luo Z.H."/>
            <person name="Li M."/>
        </authorList>
    </citation>
    <scope>NUCLEOTIDE SEQUENCE [LARGE SCALE GENOMIC DNA]</scope>
    <source>
        <strain evidence="2">SpSt-783</strain>
    </source>
</reference>
<protein>
    <recommendedName>
        <fullName evidence="1">Calcineurin-like phosphoesterase domain-containing protein</fullName>
    </recommendedName>
</protein>
<evidence type="ECO:0000259" key="1">
    <source>
        <dbReference type="Pfam" id="PF00149"/>
    </source>
</evidence>
<dbReference type="EMBL" id="DTHJ01000133">
    <property type="protein sequence ID" value="HHS63237.1"/>
    <property type="molecule type" value="Genomic_DNA"/>
</dbReference>
<dbReference type="PANTHER" id="PTHR43143">
    <property type="entry name" value="METALLOPHOSPHOESTERASE, CALCINEURIN SUPERFAMILY"/>
    <property type="match status" value="1"/>
</dbReference>
<dbReference type="GO" id="GO:0016787">
    <property type="term" value="F:hydrolase activity"/>
    <property type="evidence" value="ECO:0007669"/>
    <property type="project" value="InterPro"/>
</dbReference>
<organism evidence="2">
    <name type="scientific">candidate division WOR-3 bacterium</name>
    <dbReference type="NCBI Taxonomy" id="2052148"/>
    <lineage>
        <taxon>Bacteria</taxon>
        <taxon>Bacteria division WOR-3</taxon>
    </lineage>
</organism>
<evidence type="ECO:0000313" key="2">
    <source>
        <dbReference type="EMBL" id="HHS63237.1"/>
    </source>
</evidence>
<dbReference type="SUPFAM" id="SSF56300">
    <property type="entry name" value="Metallo-dependent phosphatases"/>
    <property type="match status" value="1"/>
</dbReference>
<gene>
    <name evidence="2" type="ORF">ENV70_06475</name>
</gene>
<dbReference type="Gene3D" id="3.60.21.10">
    <property type="match status" value="1"/>
</dbReference>
<sequence length="449" mass="52081">MLYIFLFNFTPYYFIHYSDPQIGRNAYTVPYCSLAVHQIMSMNPQPSFIIISGDMAEDQNNQNNLIHQWQVCDSLFDLLSMPKFFTPGNHDIGYASDTCWKPIRLSLYRNFWGVDYYSFNYDSCLFISLNSTLLDTYSGHSCYPYSLEQDSFLRTTLISSQGSMYRHIFLFFHFPLYLSSPSEANNNNNVDRPRRDTILKYLKEYNISGVFTGHLHYDLLNFYGPSLLMTALPTCEVNINSCGYRVVKVYRNGIETFVIYISAPMDFISMEPIVQAQIQSETLFVNTPFSFNCIIDTINYPQWQGAIKRWIFRLGDTLYIPSGTYTYSDTGNYQILCQVYKSPHYSAIYRFSVCVREPAHTIENKSQLFEKLPMLYNTIGGELSIVSPIEMPCSIFGYSVDGRKFDIFRGVLKEGRNEIMVPEDIKPGVYFIQSNCGGRSYFNKFIYIK</sequence>
<dbReference type="Pfam" id="PF00149">
    <property type="entry name" value="Metallophos"/>
    <property type="match status" value="1"/>
</dbReference>
<dbReference type="AlphaFoldDB" id="A0A7C6AG04"/>
<dbReference type="InterPro" id="IPR004843">
    <property type="entry name" value="Calcineurin-like_PHP"/>
</dbReference>
<proteinExistence type="predicted"/>
<name>A0A7C6AG04_UNCW3</name>
<dbReference type="InterPro" id="IPR029052">
    <property type="entry name" value="Metallo-depent_PP-like"/>
</dbReference>